<proteinExistence type="predicted"/>
<feature type="region of interest" description="Disordered" evidence="1">
    <location>
        <begin position="132"/>
        <end position="151"/>
    </location>
</feature>
<organism evidence="2 3">
    <name type="scientific">Seminavis robusta</name>
    <dbReference type="NCBI Taxonomy" id="568900"/>
    <lineage>
        <taxon>Eukaryota</taxon>
        <taxon>Sar</taxon>
        <taxon>Stramenopiles</taxon>
        <taxon>Ochrophyta</taxon>
        <taxon>Bacillariophyta</taxon>
        <taxon>Bacillariophyceae</taxon>
        <taxon>Bacillariophycidae</taxon>
        <taxon>Naviculales</taxon>
        <taxon>Naviculaceae</taxon>
        <taxon>Seminavis</taxon>
    </lineage>
</organism>
<gene>
    <name evidence="2" type="ORF">SEMRO_1002_G229930.1</name>
</gene>
<dbReference type="EMBL" id="CAICTM010001000">
    <property type="protein sequence ID" value="CAB9519256.1"/>
    <property type="molecule type" value="Genomic_DNA"/>
</dbReference>
<comment type="caution">
    <text evidence="2">The sequence shown here is derived from an EMBL/GenBank/DDBJ whole genome shotgun (WGS) entry which is preliminary data.</text>
</comment>
<keyword evidence="3" id="KW-1185">Reference proteome</keyword>
<protein>
    <submittedName>
        <fullName evidence="2">Uncharacterized protein</fullName>
    </submittedName>
</protein>
<sequence length="174" mass="19412">MCPPLSLLVVQTKPSPRRRTKQHLLSSRQRLPCVIKNNPALTKAQRAIKTYVMELPVSNTAETPVDAAQETCHPLHTRGVLRPLVYNETTREASRSITAEAPICIKANPTLTKAQRAIKNMCRLGHDGNPLDGVNLPHHPEESSTVTARSTNETIQNKHTYSRQSSLLYHQNNP</sequence>
<evidence type="ECO:0000256" key="1">
    <source>
        <dbReference type="SAM" id="MobiDB-lite"/>
    </source>
</evidence>
<dbReference type="Proteomes" id="UP001153069">
    <property type="component" value="Unassembled WGS sequence"/>
</dbReference>
<reference evidence="2" key="1">
    <citation type="submission" date="2020-06" db="EMBL/GenBank/DDBJ databases">
        <authorList>
            <consortium name="Plant Systems Biology data submission"/>
        </authorList>
    </citation>
    <scope>NUCLEOTIDE SEQUENCE</scope>
    <source>
        <strain evidence="2">D6</strain>
    </source>
</reference>
<accession>A0A9N8EHA2</accession>
<dbReference type="AlphaFoldDB" id="A0A9N8EHA2"/>
<name>A0A9N8EHA2_9STRA</name>
<evidence type="ECO:0000313" key="2">
    <source>
        <dbReference type="EMBL" id="CAB9519256.1"/>
    </source>
</evidence>
<evidence type="ECO:0000313" key="3">
    <source>
        <dbReference type="Proteomes" id="UP001153069"/>
    </source>
</evidence>